<keyword evidence="2" id="KW-1185">Reference proteome</keyword>
<name>A0A1E5W935_9POAL</name>
<dbReference type="STRING" id="888268.A0A1E5W935"/>
<gene>
    <name evidence="1" type="ORF">BAE44_0005138</name>
</gene>
<organism evidence="1 2">
    <name type="scientific">Dichanthelium oligosanthes</name>
    <dbReference type="NCBI Taxonomy" id="888268"/>
    <lineage>
        <taxon>Eukaryota</taxon>
        <taxon>Viridiplantae</taxon>
        <taxon>Streptophyta</taxon>
        <taxon>Embryophyta</taxon>
        <taxon>Tracheophyta</taxon>
        <taxon>Spermatophyta</taxon>
        <taxon>Magnoliopsida</taxon>
        <taxon>Liliopsida</taxon>
        <taxon>Poales</taxon>
        <taxon>Poaceae</taxon>
        <taxon>PACMAD clade</taxon>
        <taxon>Panicoideae</taxon>
        <taxon>Panicodae</taxon>
        <taxon>Paniceae</taxon>
        <taxon>Dichantheliinae</taxon>
        <taxon>Dichanthelium</taxon>
    </lineage>
</organism>
<accession>A0A1E5W935</accession>
<reference evidence="1 2" key="1">
    <citation type="submission" date="2016-09" db="EMBL/GenBank/DDBJ databases">
        <title>The draft genome of Dichanthelium oligosanthes: A C3 panicoid grass species.</title>
        <authorList>
            <person name="Studer A.J."/>
            <person name="Schnable J.C."/>
            <person name="Brutnell T.P."/>
        </authorList>
    </citation>
    <scope>NUCLEOTIDE SEQUENCE [LARGE SCALE GENOMIC DNA]</scope>
    <source>
        <strain evidence="2">cv. Kellogg 1175</strain>
        <tissue evidence="1">Leaf</tissue>
    </source>
</reference>
<dbReference type="EMBL" id="LWDX02017356">
    <property type="protein sequence ID" value="OEL33844.1"/>
    <property type="molecule type" value="Genomic_DNA"/>
</dbReference>
<sequence>MTPLIQPNASAPKRARSFFSIPAQRICFLPRWLSHPPPRRAGRPPYLFGGGDEAPAACAKPAAPAAEQRVAQPAPVAAMAVAPDGEMLKVIPVGVLGSQTNNFFQA</sequence>
<dbReference type="AlphaFoldDB" id="A0A1E5W935"/>
<dbReference type="Proteomes" id="UP000095767">
    <property type="component" value="Unassembled WGS sequence"/>
</dbReference>
<evidence type="ECO:0000313" key="1">
    <source>
        <dbReference type="EMBL" id="OEL33844.1"/>
    </source>
</evidence>
<proteinExistence type="predicted"/>
<comment type="caution">
    <text evidence="1">The sequence shown here is derived from an EMBL/GenBank/DDBJ whole genome shotgun (WGS) entry which is preliminary data.</text>
</comment>
<evidence type="ECO:0000313" key="2">
    <source>
        <dbReference type="Proteomes" id="UP000095767"/>
    </source>
</evidence>
<protein>
    <submittedName>
        <fullName evidence="1">Uncharacterized protein</fullName>
    </submittedName>
</protein>